<dbReference type="Proteomes" id="UP001197114">
    <property type="component" value="Unassembled WGS sequence"/>
</dbReference>
<evidence type="ECO:0000313" key="3">
    <source>
        <dbReference type="EMBL" id="MBW5424504.1"/>
    </source>
</evidence>
<accession>A0ABS6YSU0</accession>
<feature type="domain" description="PepSY" evidence="2">
    <location>
        <begin position="64"/>
        <end position="119"/>
    </location>
</feature>
<dbReference type="Pfam" id="PF03413">
    <property type="entry name" value="PepSY"/>
    <property type="match status" value="2"/>
</dbReference>
<dbReference type="Gene3D" id="3.10.450.40">
    <property type="match status" value="2"/>
</dbReference>
<reference evidence="3 4" key="1">
    <citation type="submission" date="2019-11" db="EMBL/GenBank/DDBJ databases">
        <authorList>
            <person name="Ay H."/>
        </authorList>
    </citation>
    <scope>NUCLEOTIDE SEQUENCE [LARGE SCALE GENOMIC DNA]</scope>
    <source>
        <strain evidence="3 4">BG9H</strain>
    </source>
</reference>
<gene>
    <name evidence="3" type="ORF">GKQ77_23565</name>
</gene>
<protein>
    <submittedName>
        <fullName evidence="3">Peptidase M4</fullName>
    </submittedName>
</protein>
<comment type="caution">
    <text evidence="3">The sequence shown here is derived from an EMBL/GenBank/DDBJ whole genome shotgun (WGS) entry which is preliminary data.</text>
</comment>
<feature type="region of interest" description="Disordered" evidence="1">
    <location>
        <begin position="115"/>
        <end position="177"/>
    </location>
</feature>
<name>A0ABS6YSU0_9ACTN</name>
<dbReference type="InterPro" id="IPR025711">
    <property type="entry name" value="PepSY"/>
</dbReference>
<evidence type="ECO:0000259" key="2">
    <source>
        <dbReference type="Pfam" id="PF03413"/>
    </source>
</evidence>
<dbReference type="RefSeq" id="WP_219690945.1">
    <property type="nucleotide sequence ID" value="NZ_WMBF01000323.1"/>
</dbReference>
<feature type="domain" description="PepSY" evidence="2">
    <location>
        <begin position="146"/>
        <end position="205"/>
    </location>
</feature>
<feature type="compositionally biased region" description="Low complexity" evidence="1">
    <location>
        <begin position="144"/>
        <end position="156"/>
    </location>
</feature>
<evidence type="ECO:0000256" key="1">
    <source>
        <dbReference type="SAM" id="MobiDB-lite"/>
    </source>
</evidence>
<organism evidence="3 4">
    <name type="scientific">Streptomyces anatolicus</name>
    <dbReference type="NCBI Taxonomy" id="2675858"/>
    <lineage>
        <taxon>Bacteria</taxon>
        <taxon>Bacillati</taxon>
        <taxon>Actinomycetota</taxon>
        <taxon>Actinomycetes</taxon>
        <taxon>Kitasatosporales</taxon>
        <taxon>Streptomycetaceae</taxon>
        <taxon>Streptomyces</taxon>
    </lineage>
</organism>
<feature type="compositionally biased region" description="Polar residues" evidence="1">
    <location>
        <begin position="25"/>
        <end position="43"/>
    </location>
</feature>
<evidence type="ECO:0000313" key="4">
    <source>
        <dbReference type="Proteomes" id="UP001197114"/>
    </source>
</evidence>
<feature type="compositionally biased region" description="Basic and acidic residues" evidence="1">
    <location>
        <begin position="132"/>
        <end position="142"/>
    </location>
</feature>
<feature type="region of interest" description="Disordered" evidence="1">
    <location>
        <begin position="13"/>
        <end position="53"/>
    </location>
</feature>
<dbReference type="EMBL" id="WMBF01000323">
    <property type="protein sequence ID" value="MBW5424504.1"/>
    <property type="molecule type" value="Genomic_DNA"/>
</dbReference>
<sequence length="210" mass="21779">MCSAAVAAALLTGCGGDDDNGGGSAQTEGAQTARTPMPTSTPSAGGGTLTEDQAERKALVPKAKIGYEEALRTAVGAVPESKPVSIELKGPADTPKWETEVATADGAKHTVDVDAVTGKAGPTKADADQDADDKRELADRLRKATVTAQQAAQTATDKTKGTVTSVELDDTNGGAPKWSVDVVTTDDWNKTTFDIDATNRKILREHVDRD</sequence>
<keyword evidence="4" id="KW-1185">Reference proteome</keyword>
<proteinExistence type="predicted"/>